<evidence type="ECO:0000313" key="3">
    <source>
        <dbReference type="Proteomes" id="UP000024332"/>
    </source>
</evidence>
<comment type="caution">
    <text evidence="2">The sequence shown here is derived from an EMBL/GenBank/DDBJ whole genome shotgun (WGS) entry which is preliminary data.</text>
</comment>
<feature type="transmembrane region" description="Helical" evidence="1">
    <location>
        <begin position="85"/>
        <end position="104"/>
    </location>
</feature>
<accession>A0A031LS15</accession>
<sequence length="447" mass="50037">MLGKLIKFIILSRIRKSVIIINFLIILFIISAVIPAPLNPSFIDDTVIFFSLTILIYSINAGMVVTKSDADFLLTIPIDQEKISISLYLANFLISSFFSLYFGIFAIKILGLLGVAVLFLFSLLAVSLSIALSNVGIKFRALFGSLIALWSISPLFGFTYSPTGMFFDNYISYVFLILMFISATYLALKNLNNVRFAVFDQPKSSYVKSAMSFSGMSPFMAILSRSLSFLEFAARFNYMGSSTFKTARIKIYKVIAVSTIIAIAYYIASKYVPFSLISFYVPLAEIIALFNLAYSTFSSDPLWLSLGIMEPARYADYYLIGKAISTFLIFLPIAIASLFIPRGIGIGISMMIGVPSAFIYLSAIQARVNPFQVKDENMPGFTYTLDQYIVAILSFPVWILLFVPAFLPTIETSIISGLIMLFLALPFLFMKKFWIEVEEKMVERGFD</sequence>
<feature type="transmembrane region" description="Helical" evidence="1">
    <location>
        <begin position="249"/>
        <end position="267"/>
    </location>
</feature>
<feature type="transmembrane region" description="Helical" evidence="1">
    <location>
        <begin position="347"/>
        <end position="368"/>
    </location>
</feature>
<name>A0A031LS15_9CREN</name>
<feature type="transmembrane region" description="Helical" evidence="1">
    <location>
        <begin position="170"/>
        <end position="188"/>
    </location>
</feature>
<gene>
    <name evidence="2" type="ORF">CM19_02330</name>
</gene>
<feature type="transmembrane region" description="Helical" evidence="1">
    <location>
        <begin position="388"/>
        <end position="407"/>
    </location>
</feature>
<dbReference type="STRING" id="1160895.CM19_02330"/>
<feature type="transmembrane region" description="Helical" evidence="1">
    <location>
        <begin position="139"/>
        <end position="158"/>
    </location>
</feature>
<reference evidence="2 3" key="1">
    <citation type="submission" date="2014-03" db="EMBL/GenBank/DDBJ databases">
        <title>Draft genome sequence of the novel thermoacidophilic archaea Acidianus copahuensis ALE1 strain, isolated from Copahue volcanic area in Neuquen Argentina.</title>
        <authorList>
            <person name="Urbieta M.S."/>
            <person name="Rascovan N."/>
            <person name="Castro C."/>
            <person name="Revale S."/>
            <person name="Giaveno M.A."/>
            <person name="Vazquez M.P."/>
            <person name="Donati E.R."/>
        </authorList>
    </citation>
    <scope>NUCLEOTIDE SEQUENCE [LARGE SCALE GENOMIC DNA]</scope>
    <source>
        <strain evidence="2 3">ALE1</strain>
    </source>
</reference>
<dbReference type="RefSeq" id="WP_048098788.1">
    <property type="nucleotide sequence ID" value="NZ_JFZT01000017.1"/>
</dbReference>
<feature type="transmembrane region" description="Helical" evidence="1">
    <location>
        <begin position="20"/>
        <end position="40"/>
    </location>
</feature>
<keyword evidence="1" id="KW-0472">Membrane</keyword>
<feature type="transmembrane region" description="Helical" evidence="1">
    <location>
        <begin position="46"/>
        <end position="65"/>
    </location>
</feature>
<feature type="transmembrane region" description="Helical" evidence="1">
    <location>
        <begin position="279"/>
        <end position="297"/>
    </location>
</feature>
<dbReference type="OrthoDB" id="43974at2157"/>
<keyword evidence="1" id="KW-1133">Transmembrane helix</keyword>
<dbReference type="AlphaFoldDB" id="A0A031LS15"/>
<dbReference type="Proteomes" id="UP000024332">
    <property type="component" value="Unassembled WGS sequence"/>
</dbReference>
<dbReference type="EMBL" id="JFZT01000017">
    <property type="protein sequence ID" value="EZQ11162.1"/>
    <property type="molecule type" value="Genomic_DNA"/>
</dbReference>
<keyword evidence="3" id="KW-1185">Reference proteome</keyword>
<evidence type="ECO:0000256" key="1">
    <source>
        <dbReference type="SAM" id="Phobius"/>
    </source>
</evidence>
<feature type="transmembrane region" description="Helical" evidence="1">
    <location>
        <begin position="317"/>
        <end position="340"/>
    </location>
</feature>
<feature type="transmembrane region" description="Helical" evidence="1">
    <location>
        <begin position="209"/>
        <end position="229"/>
    </location>
</feature>
<protein>
    <submittedName>
        <fullName evidence="2">Uncharacterized protein</fullName>
    </submittedName>
</protein>
<feature type="transmembrane region" description="Helical" evidence="1">
    <location>
        <begin position="414"/>
        <end position="435"/>
    </location>
</feature>
<keyword evidence="1" id="KW-0812">Transmembrane</keyword>
<feature type="transmembrane region" description="Helical" evidence="1">
    <location>
        <begin position="110"/>
        <end position="132"/>
    </location>
</feature>
<evidence type="ECO:0000313" key="2">
    <source>
        <dbReference type="EMBL" id="EZQ11162.1"/>
    </source>
</evidence>
<organism evidence="2 3">
    <name type="scientific">Candidatus Acidianus copahuensis</name>
    <dbReference type="NCBI Taxonomy" id="1160895"/>
    <lineage>
        <taxon>Archaea</taxon>
        <taxon>Thermoproteota</taxon>
        <taxon>Thermoprotei</taxon>
        <taxon>Sulfolobales</taxon>
        <taxon>Sulfolobaceae</taxon>
        <taxon>Acidianus</taxon>
    </lineage>
</organism>
<proteinExistence type="predicted"/>